<name>I0K4R2_9BACT</name>
<proteinExistence type="predicted"/>
<accession>I0K4R2</accession>
<evidence type="ECO:0000313" key="2">
    <source>
        <dbReference type="Proteomes" id="UP000011058"/>
    </source>
</evidence>
<sequence length="304" mass="33236">MRLQCTTGSPHAGPNGATCAGRCRGRLLQRRYPASQPSRPVYEAGVCPGATKPLIIFSMQKALYILICLAVATQLGRAQAPLSEDPIEPRRLQLGLDLAKMPISWIGRPLSNFPLQRETFFTIEPVIRLERPDKRHWWQGQLGVTRYTGAAFGQTYLNLTGGFLKAGMEWVPGPKWTQAALLIASVWQTTGEVRIPAGLFSATTLPVPSATGGAVGIEGQTNRDFGLGQRWLLRTCIHYGIFHNRMPAQSMAPPYLPGIGRYVGLTPSGERTTPIDLTGGVTLQLLYTLTPRRAYSTGPQQPSK</sequence>
<dbReference type="AlphaFoldDB" id="I0K4R2"/>
<reference evidence="1 2" key="1">
    <citation type="journal article" date="2012" name="J. Bacteriol.">
        <title>Genome Sequence of Fibrella aestuarina BUZ 2T, a Filamentous Marine Bacterium.</title>
        <authorList>
            <person name="Filippini M."/>
            <person name="Qi W."/>
            <person name="Blom J."/>
            <person name="Goesmann A."/>
            <person name="Smits T.H."/>
            <person name="Bagheri H.C."/>
        </authorList>
    </citation>
    <scope>NUCLEOTIDE SEQUENCE [LARGE SCALE GENOMIC DNA]</scope>
    <source>
        <strain evidence="2">BUZ 2T</strain>
    </source>
</reference>
<evidence type="ECO:0000313" key="1">
    <source>
        <dbReference type="EMBL" id="CCG99115.1"/>
    </source>
</evidence>
<gene>
    <name evidence="1" type="ORF">FAES_1105</name>
</gene>
<protein>
    <submittedName>
        <fullName evidence="1">Uncharacterized protein</fullName>
    </submittedName>
</protein>
<organism evidence="1 2">
    <name type="scientific">Fibrella aestuarina BUZ 2</name>
    <dbReference type="NCBI Taxonomy" id="1166018"/>
    <lineage>
        <taxon>Bacteria</taxon>
        <taxon>Pseudomonadati</taxon>
        <taxon>Bacteroidota</taxon>
        <taxon>Cytophagia</taxon>
        <taxon>Cytophagales</taxon>
        <taxon>Spirosomataceae</taxon>
        <taxon>Fibrella</taxon>
    </lineage>
</organism>
<dbReference type="Proteomes" id="UP000011058">
    <property type="component" value="Chromosome"/>
</dbReference>
<dbReference type="STRING" id="1166018.FAES_1105"/>
<dbReference type="KEGG" id="fae:FAES_1105"/>
<dbReference type="HOGENOM" id="CLU_914472_0_0_10"/>
<dbReference type="EMBL" id="HE796683">
    <property type="protein sequence ID" value="CCG99115.1"/>
    <property type="molecule type" value="Genomic_DNA"/>
</dbReference>
<keyword evidence="2" id="KW-1185">Reference proteome</keyword>